<dbReference type="AlphaFoldDB" id="X1JB82"/>
<evidence type="ECO:0000313" key="1">
    <source>
        <dbReference type="EMBL" id="GAH66998.1"/>
    </source>
</evidence>
<name>X1JB82_9ZZZZ</name>
<protein>
    <submittedName>
        <fullName evidence="1">Uncharacterized protein</fullName>
    </submittedName>
</protein>
<sequence>MEFCTVAIGDLYNVTCEYHTPGGTVTISQAYEMTDGTMASDTLQNLAVFWGTNLANLLQVFLC</sequence>
<proteinExistence type="predicted"/>
<organism evidence="1">
    <name type="scientific">marine sediment metagenome</name>
    <dbReference type="NCBI Taxonomy" id="412755"/>
    <lineage>
        <taxon>unclassified sequences</taxon>
        <taxon>metagenomes</taxon>
        <taxon>ecological metagenomes</taxon>
    </lineage>
</organism>
<feature type="non-terminal residue" evidence="1">
    <location>
        <position position="63"/>
    </location>
</feature>
<dbReference type="EMBL" id="BARU01033397">
    <property type="protein sequence ID" value="GAH66998.1"/>
    <property type="molecule type" value="Genomic_DNA"/>
</dbReference>
<gene>
    <name evidence="1" type="ORF">S03H2_52572</name>
</gene>
<reference evidence="1" key="1">
    <citation type="journal article" date="2014" name="Front. Microbiol.">
        <title>High frequency of phylogenetically diverse reductive dehalogenase-homologous genes in deep subseafloor sedimentary metagenomes.</title>
        <authorList>
            <person name="Kawai M."/>
            <person name="Futagami T."/>
            <person name="Toyoda A."/>
            <person name="Takaki Y."/>
            <person name="Nishi S."/>
            <person name="Hori S."/>
            <person name="Arai W."/>
            <person name="Tsubouchi T."/>
            <person name="Morono Y."/>
            <person name="Uchiyama I."/>
            <person name="Ito T."/>
            <person name="Fujiyama A."/>
            <person name="Inagaki F."/>
            <person name="Takami H."/>
        </authorList>
    </citation>
    <scope>NUCLEOTIDE SEQUENCE</scope>
    <source>
        <strain evidence="1">Expedition CK06-06</strain>
    </source>
</reference>
<accession>X1JB82</accession>
<comment type="caution">
    <text evidence="1">The sequence shown here is derived from an EMBL/GenBank/DDBJ whole genome shotgun (WGS) entry which is preliminary data.</text>
</comment>